<dbReference type="SUPFAM" id="SSF53098">
    <property type="entry name" value="Ribonuclease H-like"/>
    <property type="match status" value="1"/>
</dbReference>
<gene>
    <name evidence="1" type="ORF">LIER_23631</name>
</gene>
<dbReference type="EMBL" id="BAABME010006699">
    <property type="protein sequence ID" value="GAA0169070.1"/>
    <property type="molecule type" value="Genomic_DNA"/>
</dbReference>
<name>A0AAV3R1Q9_LITER</name>
<reference evidence="1 2" key="1">
    <citation type="submission" date="2024-01" db="EMBL/GenBank/DDBJ databases">
        <title>The complete chloroplast genome sequence of Lithospermum erythrorhizon: insights into the phylogenetic relationship among Boraginaceae species and the maternal lineages of purple gromwells.</title>
        <authorList>
            <person name="Okada T."/>
            <person name="Watanabe K."/>
        </authorList>
    </citation>
    <scope>NUCLEOTIDE SEQUENCE [LARGE SCALE GENOMIC DNA]</scope>
</reference>
<dbReference type="InterPro" id="IPR052035">
    <property type="entry name" value="ZnF_BED_domain_contain"/>
</dbReference>
<dbReference type="Proteomes" id="UP001454036">
    <property type="component" value="Unassembled WGS sequence"/>
</dbReference>
<accession>A0AAV3R1Q9</accession>
<organism evidence="1 2">
    <name type="scientific">Lithospermum erythrorhizon</name>
    <name type="common">Purple gromwell</name>
    <name type="synonym">Lithospermum officinale var. erythrorhizon</name>
    <dbReference type="NCBI Taxonomy" id="34254"/>
    <lineage>
        <taxon>Eukaryota</taxon>
        <taxon>Viridiplantae</taxon>
        <taxon>Streptophyta</taxon>
        <taxon>Embryophyta</taxon>
        <taxon>Tracheophyta</taxon>
        <taxon>Spermatophyta</taxon>
        <taxon>Magnoliopsida</taxon>
        <taxon>eudicotyledons</taxon>
        <taxon>Gunneridae</taxon>
        <taxon>Pentapetalae</taxon>
        <taxon>asterids</taxon>
        <taxon>lamiids</taxon>
        <taxon>Boraginales</taxon>
        <taxon>Boraginaceae</taxon>
        <taxon>Boraginoideae</taxon>
        <taxon>Lithospermeae</taxon>
        <taxon>Lithospermum</taxon>
    </lineage>
</organism>
<keyword evidence="2" id="KW-1185">Reference proteome</keyword>
<comment type="caution">
    <text evidence="1">The sequence shown here is derived from an EMBL/GenBank/DDBJ whole genome shotgun (WGS) entry which is preliminary data.</text>
</comment>
<sequence>MKISFSFVNMISLTTDLWWSGEQKIGYMTMTSHFIESKWQLHKRVLAFKNVSPPHSGEVLARELLNVMVDWHIRDKIVSNSEDNASANDNCISRLKLDYSNRRNLPLLDVRPSRKLWMSYNLRVCCRFWIPKQDEILHG</sequence>
<dbReference type="AlphaFoldDB" id="A0AAV3R1Q9"/>
<protein>
    <submittedName>
        <fullName evidence="1">Uncharacterized protein</fullName>
    </submittedName>
</protein>
<evidence type="ECO:0000313" key="1">
    <source>
        <dbReference type="EMBL" id="GAA0169070.1"/>
    </source>
</evidence>
<dbReference type="PANTHER" id="PTHR46481:SF6">
    <property type="entry name" value="ZINC FINGER BED DOMAIN-CONTAINING PROTEIN RICESLEEPER 2-LIKE"/>
    <property type="match status" value="1"/>
</dbReference>
<dbReference type="InterPro" id="IPR012337">
    <property type="entry name" value="RNaseH-like_sf"/>
</dbReference>
<evidence type="ECO:0000313" key="2">
    <source>
        <dbReference type="Proteomes" id="UP001454036"/>
    </source>
</evidence>
<proteinExistence type="predicted"/>
<dbReference type="PANTHER" id="PTHR46481">
    <property type="entry name" value="ZINC FINGER BED DOMAIN-CONTAINING PROTEIN 4"/>
    <property type="match status" value="1"/>
</dbReference>